<reference evidence="2 3" key="1">
    <citation type="submission" date="2019-09" db="EMBL/GenBank/DDBJ databases">
        <title>Genome Sequences of Streptomyces kaniharaensis ATCC 21070.</title>
        <authorList>
            <person name="Zhu W."/>
            <person name="De Crecy-Lagard V."/>
            <person name="Richards N.G."/>
        </authorList>
    </citation>
    <scope>NUCLEOTIDE SEQUENCE [LARGE SCALE GENOMIC DNA]</scope>
    <source>
        <strain evidence="2 3">SF-557</strain>
    </source>
</reference>
<sequence>MEHDMIDSEREAKAYLVGGGIAALAAAAFLIRDGDVPGENIHILEQLPLAGGSLDGRGSPEAAYVTRGGRMLEDEAYTCLWNLLETIPTLDDPEVSVSQEITDFNRAWPTDAKARLIDRDHWIVDAACLGLNAHDRLELTRLLVLPESVIGARRIDEFFTEHFFGTNFWAMWRTTFAFQNWHSAIELKRYLLRFLQEFPRIHTLAGVRRTRLNQYDSIVRPLTAWLLEHGVRFEHGVTVTDVDFTEHGGIRRAKRLYLEREGLREQVELGDLDLAFITLGSMTADASYGDDHTAPEVIRDKRDGSWTLWETLSRKASDFGRPAVFNGSIPEAAWESFTLTMRSPALLKRIEEFSGNAPGTGALMTFKDSPWLMSIVVPRPPHFDGQPDDVFTLWGYGLFIDTPGEHTAKTMAECTGREILTELLGQLGFEDLTEEVLATTTVTTVMMPYITSQFARRGAGDRPRVIPHGARNFALLGQYVEIPEDVVFTVEYSVRGAMHAVYQLLGLDLPVPPVHHALAEPATALRALRTAFA</sequence>
<dbReference type="Gene3D" id="3.50.50.60">
    <property type="entry name" value="FAD/NAD(P)-binding domain"/>
    <property type="match status" value="2"/>
</dbReference>
<dbReference type="EC" id="4.2.1.53" evidence="2"/>
<keyword evidence="3" id="KW-1185">Reference proteome</keyword>
<evidence type="ECO:0000256" key="1">
    <source>
        <dbReference type="SAM" id="Phobius"/>
    </source>
</evidence>
<gene>
    <name evidence="2" type="ORF">F7Q99_29505</name>
</gene>
<organism evidence="2 3">
    <name type="scientific">Streptomyces kaniharaensis</name>
    <dbReference type="NCBI Taxonomy" id="212423"/>
    <lineage>
        <taxon>Bacteria</taxon>
        <taxon>Bacillati</taxon>
        <taxon>Actinomycetota</taxon>
        <taxon>Actinomycetes</taxon>
        <taxon>Kitasatosporales</taxon>
        <taxon>Streptomycetaceae</taxon>
        <taxon>Streptomyces</taxon>
    </lineage>
</organism>
<dbReference type="Gene3D" id="3.30.9.80">
    <property type="match status" value="1"/>
</dbReference>
<dbReference type="Pfam" id="PF06100">
    <property type="entry name" value="MCRA"/>
    <property type="match status" value="1"/>
</dbReference>
<dbReference type="SUPFAM" id="SSF51905">
    <property type="entry name" value="FAD/NAD(P)-binding domain"/>
    <property type="match status" value="1"/>
</dbReference>
<dbReference type="EMBL" id="WBOF01000002">
    <property type="protein sequence ID" value="MQS16246.1"/>
    <property type="molecule type" value="Genomic_DNA"/>
</dbReference>
<protein>
    <submittedName>
        <fullName evidence="2">Oleate hydratase</fullName>
        <ecNumber evidence="2">4.2.1.53</ecNumber>
    </submittedName>
</protein>
<accession>A0A6N7KX43</accession>
<keyword evidence="1" id="KW-1133">Transmembrane helix</keyword>
<dbReference type="OrthoDB" id="4540221at2"/>
<comment type="caution">
    <text evidence="2">The sequence shown here is derived from an EMBL/GenBank/DDBJ whole genome shotgun (WGS) entry which is preliminary data.</text>
</comment>
<dbReference type="GO" id="GO:0050151">
    <property type="term" value="F:oleate hydratase activity"/>
    <property type="evidence" value="ECO:0007669"/>
    <property type="project" value="UniProtKB-EC"/>
</dbReference>
<dbReference type="InterPro" id="IPR036188">
    <property type="entry name" value="FAD/NAD-bd_sf"/>
</dbReference>
<dbReference type="NCBIfam" id="NF010584">
    <property type="entry name" value="PRK13977.1"/>
    <property type="match status" value="1"/>
</dbReference>
<dbReference type="GO" id="GO:0071949">
    <property type="term" value="F:FAD binding"/>
    <property type="evidence" value="ECO:0007669"/>
    <property type="project" value="InterPro"/>
</dbReference>
<dbReference type="PANTHER" id="PTHR37417">
    <property type="entry name" value="67 KDA MYOSIN-CROSS-REACTIVE ANTIGEN FAMILY PROTEIN (AFU_ORTHOLOGUE AFUA_5G09970)"/>
    <property type="match status" value="1"/>
</dbReference>
<evidence type="ECO:0000313" key="2">
    <source>
        <dbReference type="EMBL" id="MQS16246.1"/>
    </source>
</evidence>
<dbReference type="InterPro" id="IPR010354">
    <property type="entry name" value="Oleate_hydratase"/>
</dbReference>
<keyword evidence="1" id="KW-0472">Membrane</keyword>
<dbReference type="AlphaFoldDB" id="A0A6N7KX43"/>
<keyword evidence="2" id="KW-0456">Lyase</keyword>
<dbReference type="PANTHER" id="PTHR37417:SF2">
    <property type="entry name" value="67 KDA MYOSIN-CROSS-REACTIVE ANTIGEN FAMILY PROTEIN (AFU_ORTHOLOGUE AFUA_5G09970)"/>
    <property type="match status" value="1"/>
</dbReference>
<feature type="transmembrane region" description="Helical" evidence="1">
    <location>
        <begin position="12"/>
        <end position="31"/>
    </location>
</feature>
<dbReference type="Proteomes" id="UP000450000">
    <property type="component" value="Unassembled WGS sequence"/>
</dbReference>
<evidence type="ECO:0000313" key="3">
    <source>
        <dbReference type="Proteomes" id="UP000450000"/>
    </source>
</evidence>
<dbReference type="GO" id="GO:0006631">
    <property type="term" value="P:fatty acid metabolic process"/>
    <property type="evidence" value="ECO:0007669"/>
    <property type="project" value="InterPro"/>
</dbReference>
<proteinExistence type="predicted"/>
<keyword evidence="1" id="KW-0812">Transmembrane</keyword>
<name>A0A6N7KX43_9ACTN</name>